<accession>A0A2M7TJV8</accession>
<organism evidence="2 3">
    <name type="scientific">Candidatus Woesebacteria bacterium CG_4_10_14_0_2_um_filter_39_14</name>
    <dbReference type="NCBI Taxonomy" id="1975054"/>
    <lineage>
        <taxon>Bacteria</taxon>
        <taxon>Candidatus Woeseibacteriota</taxon>
    </lineage>
</organism>
<dbReference type="SUPFAM" id="SSF81593">
    <property type="entry name" value="Nucleotidyltransferase substrate binding subunit/domain"/>
    <property type="match status" value="1"/>
</dbReference>
<evidence type="ECO:0000313" key="2">
    <source>
        <dbReference type="EMBL" id="PIZ46877.1"/>
    </source>
</evidence>
<dbReference type="Pfam" id="PF05168">
    <property type="entry name" value="HEPN"/>
    <property type="match status" value="1"/>
</dbReference>
<reference evidence="3" key="1">
    <citation type="submission" date="2017-09" db="EMBL/GenBank/DDBJ databases">
        <title>Depth-based differentiation of microbial function through sediment-hosted aquifers and enrichment of novel symbionts in the deep terrestrial subsurface.</title>
        <authorList>
            <person name="Probst A.J."/>
            <person name="Ladd B."/>
            <person name="Jarett J.K."/>
            <person name="Geller-Mcgrath D.E."/>
            <person name="Sieber C.M.K."/>
            <person name="Emerson J.B."/>
            <person name="Anantharaman K."/>
            <person name="Thomas B.C."/>
            <person name="Malmstrom R."/>
            <person name="Stieglmeier M."/>
            <person name="Klingl A."/>
            <person name="Woyke T."/>
            <person name="Ryan C.M."/>
            <person name="Banfield J.F."/>
        </authorList>
    </citation>
    <scope>NUCLEOTIDE SEQUENCE [LARGE SCALE GENOMIC DNA]</scope>
</reference>
<dbReference type="Gene3D" id="1.20.120.330">
    <property type="entry name" value="Nucleotidyltransferases domain 2"/>
    <property type="match status" value="1"/>
</dbReference>
<dbReference type="AlphaFoldDB" id="A0A2M7TJV8"/>
<comment type="caution">
    <text evidence="2">The sequence shown here is derived from an EMBL/GenBank/DDBJ whole genome shotgun (WGS) entry which is preliminary data.</text>
</comment>
<sequence length="68" mass="7892">MCSLTNIKLGLEIGEELIEKLDIISDYYFESRYPDVEDRNLNNKQVAEEAFKYATEIVEKVKTFLPSS</sequence>
<dbReference type="Proteomes" id="UP000229753">
    <property type="component" value="Unassembled WGS sequence"/>
</dbReference>
<dbReference type="InterPro" id="IPR007842">
    <property type="entry name" value="HEPN_dom"/>
</dbReference>
<protein>
    <recommendedName>
        <fullName evidence="1">HEPN domain-containing protein</fullName>
    </recommendedName>
</protein>
<name>A0A2M7TJV8_9BACT</name>
<dbReference type="EMBL" id="PFNO01000200">
    <property type="protein sequence ID" value="PIZ46877.1"/>
    <property type="molecule type" value="Genomic_DNA"/>
</dbReference>
<evidence type="ECO:0000259" key="1">
    <source>
        <dbReference type="PROSITE" id="PS50910"/>
    </source>
</evidence>
<gene>
    <name evidence="2" type="ORF">COY29_05950</name>
</gene>
<dbReference type="PROSITE" id="PS50910">
    <property type="entry name" value="HEPN"/>
    <property type="match status" value="1"/>
</dbReference>
<evidence type="ECO:0000313" key="3">
    <source>
        <dbReference type="Proteomes" id="UP000229753"/>
    </source>
</evidence>
<proteinExistence type="predicted"/>
<feature type="domain" description="HEPN" evidence="1">
    <location>
        <begin position="1"/>
        <end position="57"/>
    </location>
</feature>